<organism evidence="3 4">
    <name type="scientific">Cyanidium caldarium</name>
    <name type="common">Red alga</name>
    <dbReference type="NCBI Taxonomy" id="2771"/>
    <lineage>
        <taxon>Eukaryota</taxon>
        <taxon>Rhodophyta</taxon>
        <taxon>Bangiophyceae</taxon>
        <taxon>Cyanidiales</taxon>
        <taxon>Cyanidiaceae</taxon>
        <taxon>Cyanidium</taxon>
    </lineage>
</organism>
<protein>
    <submittedName>
        <fullName evidence="3">Uncharacterized protein</fullName>
    </submittedName>
</protein>
<dbReference type="PANTHER" id="PTHR44090">
    <property type="entry name" value="WD REPEAT-CONTAINING PROTEIN 61"/>
    <property type="match status" value="1"/>
</dbReference>
<proteinExistence type="predicted"/>
<dbReference type="InterPro" id="IPR051510">
    <property type="entry name" value="SKI8"/>
</dbReference>
<dbReference type="GO" id="GO:0016593">
    <property type="term" value="C:Cdc73/Paf1 complex"/>
    <property type="evidence" value="ECO:0007669"/>
    <property type="project" value="TreeGrafter"/>
</dbReference>
<evidence type="ECO:0000256" key="2">
    <source>
        <dbReference type="ARBA" id="ARBA00022737"/>
    </source>
</evidence>
<keyword evidence="1" id="KW-0853">WD repeat</keyword>
<sequence>MAITTLGTLPSAHTNGAWALTSLGDDRFVTGGADGELKLWRMTPANFAPTPAADQVDDQAPARDAAPVTLLAEVPNAHRLSVIHADAAATNTTTTTQCLATSAFDGLIRLWQFPDASLDSRLEIKTTGLEAFHVAVSPDGQWVASGGDTTTAAASGARTARAATLWSTDTGDKAQQLEVSTTSSTLSFVTCLRFLHQADDHPSMRRLTCGGNDGSILVFDCETGTLESHITAAAASRLPIRALHQPPAEPTLLLGAAEDECVHLLDWRCREPVGTLSSSGSGALYAVTSAPQHPLLVFAGGADARVRAYDRRTGECVHACSEHRGTVWGMATVPTRPVRVVSTGDDGALVVMEL</sequence>
<dbReference type="SUPFAM" id="SSF50978">
    <property type="entry name" value="WD40 repeat-like"/>
    <property type="match status" value="1"/>
</dbReference>
<reference evidence="3 4" key="1">
    <citation type="submission" date="2022-07" db="EMBL/GenBank/DDBJ databases">
        <title>Genome-wide signatures of adaptation to extreme environments.</title>
        <authorList>
            <person name="Cho C.H."/>
            <person name="Yoon H.S."/>
        </authorList>
    </citation>
    <scope>NUCLEOTIDE SEQUENCE [LARGE SCALE GENOMIC DNA]</scope>
    <source>
        <strain evidence="3 4">DBV 063 E5</strain>
    </source>
</reference>
<dbReference type="Pfam" id="PF00400">
    <property type="entry name" value="WD40"/>
    <property type="match status" value="2"/>
</dbReference>
<keyword evidence="2" id="KW-0677">Repeat</keyword>
<keyword evidence="4" id="KW-1185">Reference proteome</keyword>
<evidence type="ECO:0000313" key="3">
    <source>
        <dbReference type="EMBL" id="KAK4538727.1"/>
    </source>
</evidence>
<dbReference type="Gene3D" id="2.130.10.10">
    <property type="entry name" value="YVTN repeat-like/Quinoprotein amine dehydrogenase"/>
    <property type="match status" value="2"/>
</dbReference>
<dbReference type="InterPro" id="IPR001680">
    <property type="entry name" value="WD40_rpt"/>
</dbReference>
<dbReference type="Proteomes" id="UP001301350">
    <property type="component" value="Unassembled WGS sequence"/>
</dbReference>
<dbReference type="AlphaFoldDB" id="A0AAV9J2A0"/>
<comment type="caution">
    <text evidence="3">The sequence shown here is derived from an EMBL/GenBank/DDBJ whole genome shotgun (WGS) entry which is preliminary data.</text>
</comment>
<dbReference type="InterPro" id="IPR036322">
    <property type="entry name" value="WD40_repeat_dom_sf"/>
</dbReference>
<dbReference type="PANTHER" id="PTHR44090:SF1">
    <property type="entry name" value="SUPERKILLER COMPLEX PROTEIN 8"/>
    <property type="match status" value="1"/>
</dbReference>
<name>A0AAV9J2A0_CYACA</name>
<dbReference type="InterPro" id="IPR015943">
    <property type="entry name" value="WD40/YVTN_repeat-like_dom_sf"/>
</dbReference>
<dbReference type="EMBL" id="JANCYW010000020">
    <property type="protein sequence ID" value="KAK4538727.1"/>
    <property type="molecule type" value="Genomic_DNA"/>
</dbReference>
<dbReference type="SMART" id="SM00320">
    <property type="entry name" value="WD40"/>
    <property type="match status" value="6"/>
</dbReference>
<gene>
    <name evidence="3" type="ORF">CDCA_CDCA20G4752</name>
</gene>
<accession>A0AAV9J2A0</accession>
<evidence type="ECO:0000256" key="1">
    <source>
        <dbReference type="ARBA" id="ARBA00022574"/>
    </source>
</evidence>
<evidence type="ECO:0000313" key="4">
    <source>
        <dbReference type="Proteomes" id="UP001301350"/>
    </source>
</evidence>